<reference evidence="1 2" key="1">
    <citation type="journal article" date="2007" name="Nature">
        <title>Evolution of genes and genomes on the Drosophila phylogeny.</title>
        <authorList>
            <consortium name="Drosophila 12 Genomes Consortium"/>
            <person name="Clark A.G."/>
            <person name="Eisen M.B."/>
            <person name="Smith D.R."/>
            <person name="Bergman C.M."/>
            <person name="Oliver B."/>
            <person name="Markow T.A."/>
            <person name="Kaufman T.C."/>
            <person name="Kellis M."/>
            <person name="Gelbart W."/>
            <person name="Iyer V.N."/>
            <person name="Pollard D.A."/>
            <person name="Sackton T.B."/>
            <person name="Larracuente A.M."/>
            <person name="Singh N.D."/>
            <person name="Abad J.P."/>
            <person name="Abt D.N."/>
            <person name="Adryan B."/>
            <person name="Aguade M."/>
            <person name="Akashi H."/>
            <person name="Anderson W.W."/>
            <person name="Aquadro C.F."/>
            <person name="Ardell D.H."/>
            <person name="Arguello R."/>
            <person name="Artieri C.G."/>
            <person name="Barbash D.A."/>
            <person name="Barker D."/>
            <person name="Barsanti P."/>
            <person name="Batterham P."/>
            <person name="Batzoglou S."/>
            <person name="Begun D."/>
            <person name="Bhutkar A."/>
            <person name="Blanco E."/>
            <person name="Bosak S.A."/>
            <person name="Bradley R.K."/>
            <person name="Brand A.D."/>
            <person name="Brent M.R."/>
            <person name="Brooks A.N."/>
            <person name="Brown R.H."/>
            <person name="Butlin R.K."/>
            <person name="Caggese C."/>
            <person name="Calvi B.R."/>
            <person name="Bernardo de Carvalho A."/>
            <person name="Caspi A."/>
            <person name="Castrezana S."/>
            <person name="Celniker S.E."/>
            <person name="Chang J.L."/>
            <person name="Chapple C."/>
            <person name="Chatterji S."/>
            <person name="Chinwalla A."/>
            <person name="Civetta A."/>
            <person name="Clifton S.W."/>
            <person name="Comeron J.M."/>
            <person name="Costello J.C."/>
            <person name="Coyne J.A."/>
            <person name="Daub J."/>
            <person name="David R.G."/>
            <person name="Delcher A.L."/>
            <person name="Delehaunty K."/>
            <person name="Do C.B."/>
            <person name="Ebling H."/>
            <person name="Edwards K."/>
            <person name="Eickbush T."/>
            <person name="Evans J.D."/>
            <person name="Filipski A."/>
            <person name="Findeiss S."/>
            <person name="Freyhult E."/>
            <person name="Fulton L."/>
            <person name="Fulton R."/>
            <person name="Garcia A.C."/>
            <person name="Gardiner A."/>
            <person name="Garfield D.A."/>
            <person name="Garvin B.E."/>
            <person name="Gibson G."/>
            <person name="Gilbert D."/>
            <person name="Gnerre S."/>
            <person name="Godfrey J."/>
            <person name="Good R."/>
            <person name="Gotea V."/>
            <person name="Gravely B."/>
            <person name="Greenberg A.J."/>
            <person name="Griffiths-Jones S."/>
            <person name="Gross S."/>
            <person name="Guigo R."/>
            <person name="Gustafson E.A."/>
            <person name="Haerty W."/>
            <person name="Hahn M.W."/>
            <person name="Halligan D.L."/>
            <person name="Halpern A.L."/>
            <person name="Halter G.M."/>
            <person name="Han M.V."/>
            <person name="Heger A."/>
            <person name="Hillier L."/>
            <person name="Hinrichs A.S."/>
            <person name="Holmes I."/>
            <person name="Hoskins R.A."/>
            <person name="Hubisz M.J."/>
            <person name="Hultmark D."/>
            <person name="Huntley M.A."/>
            <person name="Jaffe D.B."/>
            <person name="Jagadeeshan S."/>
            <person name="Jeck W.R."/>
            <person name="Johnson J."/>
            <person name="Jones C.D."/>
            <person name="Jordan W.C."/>
            <person name="Karpen G.H."/>
            <person name="Kataoka E."/>
            <person name="Keightley P.D."/>
            <person name="Kheradpour P."/>
            <person name="Kirkness E.F."/>
            <person name="Koerich L.B."/>
            <person name="Kristiansen K."/>
            <person name="Kudrna D."/>
            <person name="Kulathinal R.J."/>
            <person name="Kumar S."/>
            <person name="Kwok R."/>
            <person name="Lander E."/>
            <person name="Langley C.H."/>
            <person name="Lapoint R."/>
            <person name="Lazzaro B.P."/>
            <person name="Lee S.J."/>
            <person name="Levesque L."/>
            <person name="Li R."/>
            <person name="Lin C.F."/>
            <person name="Lin M.F."/>
            <person name="Lindblad-Toh K."/>
            <person name="Llopart A."/>
            <person name="Long M."/>
            <person name="Low L."/>
            <person name="Lozovsky E."/>
            <person name="Lu J."/>
            <person name="Luo M."/>
            <person name="Machado C.A."/>
            <person name="Makalowski W."/>
            <person name="Marzo M."/>
            <person name="Matsuda M."/>
            <person name="Matzkin L."/>
            <person name="McAllister B."/>
            <person name="McBride C.S."/>
            <person name="McKernan B."/>
            <person name="McKernan K."/>
            <person name="Mendez-Lago M."/>
            <person name="Minx P."/>
            <person name="Mollenhauer M.U."/>
            <person name="Montooth K."/>
            <person name="Mount S.M."/>
            <person name="Mu X."/>
            <person name="Myers E."/>
            <person name="Negre B."/>
            <person name="Newfeld S."/>
            <person name="Nielsen R."/>
            <person name="Noor M.A."/>
            <person name="O'Grady P."/>
            <person name="Pachter L."/>
            <person name="Papaceit M."/>
            <person name="Parisi M.J."/>
            <person name="Parisi M."/>
            <person name="Parts L."/>
            <person name="Pedersen J.S."/>
            <person name="Pesole G."/>
            <person name="Phillippy A.M."/>
            <person name="Ponting C.P."/>
            <person name="Pop M."/>
            <person name="Porcelli D."/>
            <person name="Powell J.R."/>
            <person name="Prohaska S."/>
            <person name="Pruitt K."/>
            <person name="Puig M."/>
            <person name="Quesneville H."/>
            <person name="Ram K.R."/>
            <person name="Rand D."/>
            <person name="Rasmussen M.D."/>
            <person name="Reed L.K."/>
            <person name="Reenan R."/>
            <person name="Reily A."/>
            <person name="Remington K.A."/>
            <person name="Rieger T.T."/>
            <person name="Ritchie M.G."/>
            <person name="Robin C."/>
            <person name="Rogers Y.H."/>
            <person name="Rohde C."/>
            <person name="Rozas J."/>
            <person name="Rubenfield M.J."/>
            <person name="Ruiz A."/>
            <person name="Russo S."/>
            <person name="Salzberg S.L."/>
            <person name="Sanchez-Gracia A."/>
            <person name="Saranga D.J."/>
            <person name="Sato H."/>
            <person name="Schaeffer S.W."/>
            <person name="Schatz M.C."/>
            <person name="Schlenke T."/>
            <person name="Schwartz R."/>
            <person name="Segarra C."/>
            <person name="Singh R.S."/>
            <person name="Sirot L."/>
            <person name="Sirota M."/>
            <person name="Sisneros N.B."/>
            <person name="Smith C.D."/>
            <person name="Smith T.F."/>
            <person name="Spieth J."/>
            <person name="Stage D.E."/>
            <person name="Stark A."/>
            <person name="Stephan W."/>
            <person name="Strausberg R.L."/>
            <person name="Strempel S."/>
            <person name="Sturgill D."/>
            <person name="Sutton G."/>
            <person name="Sutton G.G."/>
            <person name="Tao W."/>
            <person name="Teichmann S."/>
            <person name="Tobari Y.N."/>
            <person name="Tomimura Y."/>
            <person name="Tsolas J.M."/>
            <person name="Valente V.L."/>
            <person name="Venter E."/>
            <person name="Venter J.C."/>
            <person name="Vicario S."/>
            <person name="Vieira F.G."/>
            <person name="Vilella A.J."/>
            <person name="Villasante A."/>
            <person name="Walenz B."/>
            <person name="Wang J."/>
            <person name="Wasserman M."/>
            <person name="Watts T."/>
            <person name="Wilson D."/>
            <person name="Wilson R.K."/>
            <person name="Wing R.A."/>
            <person name="Wolfner M.F."/>
            <person name="Wong A."/>
            <person name="Wong G.K."/>
            <person name="Wu C.I."/>
            <person name="Wu G."/>
            <person name="Yamamoto D."/>
            <person name="Yang H.P."/>
            <person name="Yang S.P."/>
            <person name="Yorke J.A."/>
            <person name="Yoshida K."/>
            <person name="Zdobnov E."/>
            <person name="Zhang P."/>
            <person name="Zhang Y."/>
            <person name="Zimin A.V."/>
            <person name="Baldwin J."/>
            <person name="Abdouelleil A."/>
            <person name="Abdulkadir J."/>
            <person name="Abebe A."/>
            <person name="Abera B."/>
            <person name="Abreu J."/>
            <person name="Acer S.C."/>
            <person name="Aftuck L."/>
            <person name="Alexander A."/>
            <person name="An P."/>
            <person name="Anderson E."/>
            <person name="Anderson S."/>
            <person name="Arachi H."/>
            <person name="Azer M."/>
            <person name="Bachantsang P."/>
            <person name="Barry A."/>
            <person name="Bayul T."/>
            <person name="Berlin A."/>
            <person name="Bessette D."/>
            <person name="Bloom T."/>
            <person name="Blye J."/>
            <person name="Boguslavskiy L."/>
            <person name="Bonnet C."/>
            <person name="Boukhgalter B."/>
            <person name="Bourzgui I."/>
            <person name="Brown A."/>
            <person name="Cahill P."/>
            <person name="Channer S."/>
            <person name="Cheshatsang Y."/>
            <person name="Chuda L."/>
            <person name="Citroen M."/>
            <person name="Collymore A."/>
            <person name="Cooke P."/>
            <person name="Costello M."/>
            <person name="D'Aco K."/>
            <person name="Daza R."/>
            <person name="De Haan G."/>
            <person name="DeGray S."/>
            <person name="DeMaso C."/>
            <person name="Dhargay N."/>
            <person name="Dooley K."/>
            <person name="Dooley E."/>
            <person name="Doricent M."/>
            <person name="Dorje P."/>
            <person name="Dorjee K."/>
            <person name="Dupes A."/>
            <person name="Elong R."/>
            <person name="Falk J."/>
            <person name="Farina A."/>
            <person name="Faro S."/>
            <person name="Ferguson D."/>
            <person name="Fisher S."/>
            <person name="Foley C.D."/>
            <person name="Franke A."/>
            <person name="Friedrich D."/>
            <person name="Gadbois L."/>
            <person name="Gearin G."/>
            <person name="Gearin C.R."/>
            <person name="Giannoukos G."/>
            <person name="Goode T."/>
            <person name="Graham J."/>
            <person name="Grandbois E."/>
            <person name="Grewal S."/>
            <person name="Gyaltsen K."/>
            <person name="Hafez N."/>
            <person name="Hagos B."/>
            <person name="Hall J."/>
            <person name="Henson C."/>
            <person name="Hollinger A."/>
            <person name="Honan T."/>
            <person name="Huard M.D."/>
            <person name="Hughes L."/>
            <person name="Hurhula B."/>
            <person name="Husby M.E."/>
            <person name="Kamat A."/>
            <person name="Kanga B."/>
            <person name="Kashin S."/>
            <person name="Khazanovich D."/>
            <person name="Kisner P."/>
            <person name="Lance K."/>
            <person name="Lara M."/>
            <person name="Lee W."/>
            <person name="Lennon N."/>
            <person name="Letendre F."/>
            <person name="LeVine R."/>
            <person name="Lipovsky A."/>
            <person name="Liu X."/>
            <person name="Liu J."/>
            <person name="Liu S."/>
            <person name="Lokyitsang T."/>
            <person name="Lokyitsang Y."/>
            <person name="Lubonja R."/>
            <person name="Lui A."/>
            <person name="MacDonald P."/>
            <person name="Magnisalis V."/>
            <person name="Maru K."/>
            <person name="Matthews C."/>
            <person name="McCusker W."/>
            <person name="McDonough S."/>
            <person name="Mehta T."/>
            <person name="Meldrim J."/>
            <person name="Meneus L."/>
            <person name="Mihai O."/>
            <person name="Mihalev A."/>
            <person name="Mihova T."/>
            <person name="Mittelman R."/>
            <person name="Mlenga V."/>
            <person name="Montmayeur A."/>
            <person name="Mulrain L."/>
            <person name="Navidi A."/>
            <person name="Naylor J."/>
            <person name="Negash T."/>
            <person name="Nguyen T."/>
            <person name="Nguyen N."/>
            <person name="Nicol R."/>
            <person name="Norbu C."/>
            <person name="Norbu N."/>
            <person name="Novod N."/>
            <person name="O'Neill B."/>
            <person name="Osman S."/>
            <person name="Markiewicz E."/>
            <person name="Oyono O.L."/>
            <person name="Patti C."/>
            <person name="Phunkhang P."/>
            <person name="Pierre F."/>
            <person name="Priest M."/>
            <person name="Raghuraman S."/>
            <person name="Rege F."/>
            <person name="Reyes R."/>
            <person name="Rise C."/>
            <person name="Rogov P."/>
            <person name="Ross K."/>
            <person name="Ryan E."/>
            <person name="Settipalli S."/>
            <person name="Shea T."/>
            <person name="Sherpa N."/>
            <person name="Shi L."/>
            <person name="Shih D."/>
            <person name="Sparrow T."/>
            <person name="Spaulding J."/>
            <person name="Stalker J."/>
            <person name="Stange-Thomann N."/>
            <person name="Stavropoulos S."/>
            <person name="Stone C."/>
            <person name="Strader C."/>
            <person name="Tesfaye S."/>
            <person name="Thomson T."/>
            <person name="Thoulutsang Y."/>
            <person name="Thoulutsang D."/>
            <person name="Topham K."/>
            <person name="Topping I."/>
            <person name="Tsamla T."/>
            <person name="Vassiliev H."/>
            <person name="Vo A."/>
            <person name="Wangchuk T."/>
            <person name="Wangdi T."/>
            <person name="Weiand M."/>
            <person name="Wilkinson J."/>
            <person name="Wilson A."/>
            <person name="Yadav S."/>
            <person name="Young G."/>
            <person name="Yu Q."/>
            <person name="Zembek L."/>
            <person name="Zhong D."/>
            <person name="Zimmer A."/>
            <person name="Zwirko Z."/>
            <person name="Jaffe D.B."/>
            <person name="Alvarez P."/>
            <person name="Brockman W."/>
            <person name="Butler J."/>
            <person name="Chin C."/>
            <person name="Gnerre S."/>
            <person name="Grabherr M."/>
            <person name="Kleber M."/>
            <person name="Mauceli E."/>
            <person name="MacCallum I."/>
        </authorList>
    </citation>
    <scope>NUCLEOTIDE SEQUENCE [LARGE SCALE GENOMIC DNA]</scope>
    <source>
        <strain evidence="2">MSH-3 / Tucson 14011-0111.49</strain>
    </source>
</reference>
<dbReference type="Proteomes" id="UP000008744">
    <property type="component" value="Unassembled WGS sequence"/>
</dbReference>
<accession>B4GYX3</accession>
<evidence type="ECO:0000313" key="2">
    <source>
        <dbReference type="Proteomes" id="UP000008744"/>
    </source>
</evidence>
<sequence>MYVCYQLRFMQICLAAEPTQAVDFLLTVSVVLPFVCCLRPMPHALFPIPHCPLPMLLPLPAICATH</sequence>
<proteinExistence type="predicted"/>
<name>B4GYX3_DROPE</name>
<dbReference type="EMBL" id="CH479198">
    <property type="protein sequence ID" value="EDW27991.1"/>
    <property type="molecule type" value="Genomic_DNA"/>
</dbReference>
<dbReference type="AlphaFoldDB" id="B4GYX3"/>
<organism evidence="2">
    <name type="scientific">Drosophila persimilis</name>
    <name type="common">Fruit fly</name>
    <dbReference type="NCBI Taxonomy" id="7234"/>
    <lineage>
        <taxon>Eukaryota</taxon>
        <taxon>Metazoa</taxon>
        <taxon>Ecdysozoa</taxon>
        <taxon>Arthropoda</taxon>
        <taxon>Hexapoda</taxon>
        <taxon>Insecta</taxon>
        <taxon>Pterygota</taxon>
        <taxon>Neoptera</taxon>
        <taxon>Endopterygota</taxon>
        <taxon>Diptera</taxon>
        <taxon>Brachycera</taxon>
        <taxon>Muscomorpha</taxon>
        <taxon>Ephydroidea</taxon>
        <taxon>Drosophilidae</taxon>
        <taxon>Drosophila</taxon>
        <taxon>Sophophora</taxon>
    </lineage>
</organism>
<keyword evidence="2" id="KW-1185">Reference proteome</keyword>
<evidence type="ECO:0000313" key="1">
    <source>
        <dbReference type="EMBL" id="EDW27991.1"/>
    </source>
</evidence>
<gene>
    <name evidence="1" type="primary">Dper\GL20578</name>
    <name evidence="1" type="ORF">Dper_GL20578</name>
</gene>
<dbReference type="HOGENOM" id="CLU_2833864_0_0_1"/>
<protein>
    <submittedName>
        <fullName evidence="1">GL20578</fullName>
    </submittedName>
</protein>